<evidence type="ECO:0000256" key="6">
    <source>
        <dbReference type="PIRSR" id="PIRSR000102-1"/>
    </source>
</evidence>
<dbReference type="FunFam" id="3.40.50.720:FF:000010">
    <property type="entry name" value="Malate dehydrogenase"/>
    <property type="match status" value="1"/>
</dbReference>
<evidence type="ECO:0000256" key="8">
    <source>
        <dbReference type="PIRSR" id="PIRSR000102-3"/>
    </source>
</evidence>
<dbReference type="NCBIfam" id="TIGR01759">
    <property type="entry name" value="MalateDH-SF1"/>
    <property type="match status" value="1"/>
</dbReference>
<dbReference type="InterPro" id="IPR010945">
    <property type="entry name" value="Malate_DH_type2"/>
</dbReference>
<feature type="binding site" evidence="7">
    <location>
        <position position="101"/>
    </location>
    <ligand>
        <name>substrate</name>
    </ligand>
</feature>
<keyword evidence="4 9" id="KW-0560">Oxidoreductase</keyword>
<dbReference type="Pfam" id="PF00056">
    <property type="entry name" value="Ldh_1_N"/>
    <property type="match status" value="1"/>
</dbReference>
<evidence type="ECO:0000259" key="11">
    <source>
        <dbReference type="Pfam" id="PF00056"/>
    </source>
</evidence>
<evidence type="ECO:0000256" key="3">
    <source>
        <dbReference type="ARBA" id="ARBA00019899"/>
    </source>
</evidence>
<protein>
    <recommendedName>
        <fullName evidence="3">Malate dehydrogenase, cytoplasmic</fullName>
        <ecNumber evidence="2">1.1.1.37</ecNumber>
    </recommendedName>
</protein>
<evidence type="ECO:0000256" key="9">
    <source>
        <dbReference type="RuleBase" id="RU003369"/>
    </source>
</evidence>
<keyword evidence="5 8" id="KW-0520">NAD</keyword>
<proteinExistence type="evidence at transcript level"/>
<feature type="binding site" evidence="8">
    <location>
        <begin position="132"/>
        <end position="134"/>
    </location>
    <ligand>
        <name>NAD(+)</name>
        <dbReference type="ChEBI" id="CHEBI:57540"/>
    </ligand>
</feature>
<evidence type="ECO:0000256" key="5">
    <source>
        <dbReference type="ARBA" id="ARBA00023027"/>
    </source>
</evidence>
<dbReference type="GO" id="GO:0006108">
    <property type="term" value="P:malate metabolic process"/>
    <property type="evidence" value="ECO:0007669"/>
    <property type="project" value="InterPro"/>
</dbReference>
<accession>A0A6A7FZY2</accession>
<evidence type="ECO:0000256" key="1">
    <source>
        <dbReference type="ARBA" id="ARBA00009613"/>
    </source>
</evidence>
<reference evidence="13" key="1">
    <citation type="submission" date="2017-11" db="EMBL/GenBank/DDBJ databases">
        <title>The sensing device of the deep-sea amphipod.</title>
        <authorList>
            <person name="Kobayashi H."/>
            <person name="Nagahama T."/>
            <person name="Arai W."/>
            <person name="Sasagawa Y."/>
            <person name="Umeda M."/>
            <person name="Hayashi T."/>
            <person name="Nikaido I."/>
            <person name="Watanabe H."/>
            <person name="Oguri K."/>
            <person name="Kitazato H."/>
            <person name="Fujioka K."/>
            <person name="Kido Y."/>
            <person name="Takami H."/>
        </authorList>
    </citation>
    <scope>NUCLEOTIDE SEQUENCE</scope>
    <source>
        <tissue evidence="13">Whole body</tissue>
    </source>
</reference>
<dbReference type="Gene3D" id="3.40.50.720">
    <property type="entry name" value="NAD(P)-binding Rossmann-like Domain"/>
    <property type="match status" value="1"/>
</dbReference>
<dbReference type="InterPro" id="IPR015955">
    <property type="entry name" value="Lactate_DH/Glyco_Ohase_4_C"/>
</dbReference>
<sequence length="332" mass="35729">MSEEKEPIRVVISGAAGQIGYALIPLVAGGKTFGPNQPIILHLLDIPPAMKCLGGVVMEIEDCAYPLVRGIVATDSYEVAFDKVDWAILVGGFPRKKGMLRKDLLAKNASIYIETGKVLDRCASKDCHVLVVANPANTNANTLSMNTPSIPRGNITALTRLDMNRGAGILAKRLGAKPSDVTNVTIFGNHSKTQFPYIDRADINGTPIRTAINDDSFLDQGFITQVQNRGAEVIAARGFSSAMSAANAIKDHVHDWFHGTKPGQIVSMGVDSTGNPYGIADGLIYSFPVTIKNREWAIVGGFSLTDAQRTLMQTTEKELKEEKDEVSASSNL</sequence>
<evidence type="ECO:0000256" key="7">
    <source>
        <dbReference type="PIRSR" id="PIRSR000102-2"/>
    </source>
</evidence>
<evidence type="ECO:0000256" key="4">
    <source>
        <dbReference type="ARBA" id="ARBA00023002"/>
    </source>
</evidence>
<feature type="binding site" evidence="8">
    <location>
        <position position="45"/>
    </location>
    <ligand>
        <name>NAD(+)</name>
        <dbReference type="ChEBI" id="CHEBI:57540"/>
    </ligand>
</feature>
<evidence type="ECO:0000259" key="12">
    <source>
        <dbReference type="Pfam" id="PF02866"/>
    </source>
</evidence>
<dbReference type="AlphaFoldDB" id="A0A6A7FZY2"/>
<feature type="domain" description="Lactate/malate dehydrogenase C-terminal" evidence="12">
    <location>
        <begin position="159"/>
        <end position="328"/>
    </location>
</feature>
<dbReference type="PANTHER" id="PTHR23382">
    <property type="entry name" value="MALATE DEHYDROGENASE"/>
    <property type="match status" value="1"/>
</dbReference>
<feature type="binding site" evidence="8">
    <location>
        <position position="108"/>
    </location>
    <ligand>
        <name>NAD(+)</name>
        <dbReference type="ChEBI" id="CHEBI:57540"/>
    </ligand>
</feature>
<dbReference type="Gene3D" id="3.90.110.10">
    <property type="entry name" value="Lactate dehydrogenase/glycoside hydrolase, family 4, C-terminal"/>
    <property type="match status" value="1"/>
</dbReference>
<dbReference type="InterPro" id="IPR001557">
    <property type="entry name" value="L-lactate/malate_DH"/>
</dbReference>
<evidence type="ECO:0000256" key="10">
    <source>
        <dbReference type="SAM" id="Coils"/>
    </source>
</evidence>
<comment type="similarity">
    <text evidence="1">Belongs to the LDH/MDH superfamily. MDH type 2 family.</text>
</comment>
<dbReference type="PIRSF" id="PIRSF000102">
    <property type="entry name" value="Lac_mal_DH"/>
    <property type="match status" value="1"/>
</dbReference>
<feature type="binding site" evidence="7">
    <location>
        <position position="165"/>
    </location>
    <ligand>
        <name>substrate</name>
    </ligand>
</feature>
<feature type="domain" description="Lactate/malate dehydrogenase N-terminal" evidence="11">
    <location>
        <begin position="9"/>
        <end position="152"/>
    </location>
</feature>
<dbReference type="Pfam" id="PF02866">
    <property type="entry name" value="Ldh_1_C"/>
    <property type="match status" value="1"/>
</dbReference>
<dbReference type="NCBIfam" id="NF003916">
    <property type="entry name" value="PRK05442.1"/>
    <property type="match status" value="1"/>
</dbReference>
<dbReference type="SUPFAM" id="SSF56327">
    <property type="entry name" value="LDH C-terminal domain-like"/>
    <property type="match status" value="1"/>
</dbReference>
<feature type="binding site" evidence="7">
    <location>
        <position position="95"/>
    </location>
    <ligand>
        <name>substrate</name>
    </ligand>
</feature>
<dbReference type="InterPro" id="IPR022383">
    <property type="entry name" value="Lactate/malate_DH_C"/>
</dbReference>
<dbReference type="FunFam" id="3.90.110.10:FF:000002">
    <property type="entry name" value="Malate dehydrogenase"/>
    <property type="match status" value="1"/>
</dbReference>
<dbReference type="EC" id="1.1.1.37" evidence="2"/>
<dbReference type="EMBL" id="IACT01004937">
    <property type="protein sequence ID" value="LAC24111.1"/>
    <property type="molecule type" value="mRNA"/>
</dbReference>
<feature type="binding site" evidence="7">
    <location>
        <position position="134"/>
    </location>
    <ligand>
        <name>substrate</name>
    </ligand>
</feature>
<evidence type="ECO:0000256" key="2">
    <source>
        <dbReference type="ARBA" id="ARBA00012995"/>
    </source>
</evidence>
<dbReference type="SUPFAM" id="SSF51735">
    <property type="entry name" value="NAD(P)-binding Rossmann-fold domains"/>
    <property type="match status" value="1"/>
</dbReference>
<keyword evidence="10" id="KW-0175">Coiled coil</keyword>
<name>A0A6A7FZY2_9CRUS</name>
<dbReference type="GO" id="GO:0030060">
    <property type="term" value="F:L-malate dehydrogenase (NAD+) activity"/>
    <property type="evidence" value="ECO:0007669"/>
    <property type="project" value="UniProtKB-EC"/>
</dbReference>
<feature type="coiled-coil region" evidence="10">
    <location>
        <begin position="305"/>
        <end position="332"/>
    </location>
</feature>
<dbReference type="InterPro" id="IPR036291">
    <property type="entry name" value="NAD(P)-bd_dom_sf"/>
</dbReference>
<dbReference type="InterPro" id="IPR001236">
    <property type="entry name" value="Lactate/malate_DH_N"/>
</dbReference>
<organism evidence="13">
    <name type="scientific">Hirondellea gigas</name>
    <dbReference type="NCBI Taxonomy" id="1518452"/>
    <lineage>
        <taxon>Eukaryota</taxon>
        <taxon>Metazoa</taxon>
        <taxon>Ecdysozoa</taxon>
        <taxon>Arthropoda</taxon>
        <taxon>Crustacea</taxon>
        <taxon>Multicrustacea</taxon>
        <taxon>Malacostraca</taxon>
        <taxon>Eumalacostraca</taxon>
        <taxon>Peracarida</taxon>
        <taxon>Amphipoda</taxon>
        <taxon>Amphilochidea</taxon>
        <taxon>Lysianassida</taxon>
        <taxon>Lysianassidira</taxon>
        <taxon>Lysianassoidea</taxon>
        <taxon>Lysianassidae</taxon>
        <taxon>Hirondellea</taxon>
    </lineage>
</organism>
<evidence type="ECO:0000313" key="13">
    <source>
        <dbReference type="EMBL" id="LAC24111.1"/>
    </source>
</evidence>
<feature type="active site" description="Proton acceptor" evidence="6">
    <location>
        <position position="190"/>
    </location>
</feature>
<feature type="binding site" evidence="8">
    <location>
        <begin position="14"/>
        <end position="20"/>
    </location>
    <ligand>
        <name>NAD(+)</name>
        <dbReference type="ChEBI" id="CHEBI:57540"/>
    </ligand>
</feature>